<gene>
    <name evidence="1" type="ORF">F0562_020161</name>
</gene>
<reference evidence="1 2" key="1">
    <citation type="submission" date="2019-09" db="EMBL/GenBank/DDBJ databases">
        <title>A chromosome-level genome assembly of the Chinese tupelo Nyssa sinensis.</title>
        <authorList>
            <person name="Yang X."/>
            <person name="Kang M."/>
            <person name="Yang Y."/>
            <person name="Xiong H."/>
            <person name="Wang M."/>
            <person name="Zhang Z."/>
            <person name="Wang Z."/>
            <person name="Wu H."/>
            <person name="Ma T."/>
            <person name="Liu J."/>
            <person name="Xi Z."/>
        </authorList>
    </citation>
    <scope>NUCLEOTIDE SEQUENCE [LARGE SCALE GENOMIC DNA]</scope>
    <source>
        <strain evidence="1">J267</strain>
        <tissue evidence="1">Leaf</tissue>
    </source>
</reference>
<accession>A0A5J5BUD6</accession>
<proteinExistence type="predicted"/>
<evidence type="ECO:0000313" key="2">
    <source>
        <dbReference type="Proteomes" id="UP000325577"/>
    </source>
</evidence>
<dbReference type="Proteomes" id="UP000325577">
    <property type="component" value="Linkage Group LG10"/>
</dbReference>
<dbReference type="AlphaFoldDB" id="A0A5J5BUD6"/>
<keyword evidence="2" id="KW-1185">Reference proteome</keyword>
<evidence type="ECO:0000313" key="1">
    <source>
        <dbReference type="EMBL" id="KAA8545377.1"/>
    </source>
</evidence>
<organism evidence="1 2">
    <name type="scientific">Nyssa sinensis</name>
    <dbReference type="NCBI Taxonomy" id="561372"/>
    <lineage>
        <taxon>Eukaryota</taxon>
        <taxon>Viridiplantae</taxon>
        <taxon>Streptophyta</taxon>
        <taxon>Embryophyta</taxon>
        <taxon>Tracheophyta</taxon>
        <taxon>Spermatophyta</taxon>
        <taxon>Magnoliopsida</taxon>
        <taxon>eudicotyledons</taxon>
        <taxon>Gunneridae</taxon>
        <taxon>Pentapetalae</taxon>
        <taxon>asterids</taxon>
        <taxon>Cornales</taxon>
        <taxon>Nyssaceae</taxon>
        <taxon>Nyssa</taxon>
    </lineage>
</organism>
<name>A0A5J5BUD6_9ASTE</name>
<sequence length="124" mass="13538">MYDGNSGRVVDSFPAETESSLISESQCAECMAKNIFLTTVEEERRAGVRDRSQRIHRLVAGPDPPGPRLHHHPRLCITWFRCLPPLTLPDVRLVVHQADVLDAKAVPSAVEGCTGGGVFHVASP</sequence>
<dbReference type="OrthoDB" id="2735536at2759"/>
<protein>
    <submittedName>
        <fullName evidence="1">Uncharacterized protein</fullName>
    </submittedName>
</protein>
<dbReference type="EMBL" id="CM018033">
    <property type="protein sequence ID" value="KAA8545377.1"/>
    <property type="molecule type" value="Genomic_DNA"/>
</dbReference>